<feature type="transmembrane region" description="Helical" evidence="1">
    <location>
        <begin position="31"/>
        <end position="52"/>
    </location>
</feature>
<keyword evidence="1" id="KW-0812">Transmembrane</keyword>
<comment type="caution">
    <text evidence="2">The sequence shown here is derived from an EMBL/GenBank/DDBJ whole genome shotgun (WGS) entry which is preliminary data.</text>
</comment>
<keyword evidence="1" id="KW-1133">Transmembrane helix</keyword>
<proteinExistence type="predicted"/>
<evidence type="ECO:0000313" key="2">
    <source>
        <dbReference type="EMBL" id="OBZ73470.1"/>
    </source>
</evidence>
<dbReference type="Proteomes" id="UP000092993">
    <property type="component" value="Unassembled WGS sequence"/>
</dbReference>
<feature type="transmembrane region" description="Helical" evidence="1">
    <location>
        <begin position="58"/>
        <end position="78"/>
    </location>
</feature>
<gene>
    <name evidence="2" type="ORF">A0H81_06645</name>
</gene>
<dbReference type="AlphaFoldDB" id="A0A1C7M974"/>
<accession>A0A1C7M974</accession>
<evidence type="ECO:0000313" key="3">
    <source>
        <dbReference type="Proteomes" id="UP000092993"/>
    </source>
</evidence>
<dbReference type="OrthoDB" id="3052633at2759"/>
<dbReference type="EMBL" id="LUGG01000007">
    <property type="protein sequence ID" value="OBZ73470.1"/>
    <property type="molecule type" value="Genomic_DNA"/>
</dbReference>
<reference evidence="2 3" key="1">
    <citation type="submission" date="2016-03" db="EMBL/GenBank/DDBJ databases">
        <title>Whole genome sequencing of Grifola frondosa 9006-11.</title>
        <authorList>
            <person name="Min B."/>
            <person name="Park H."/>
            <person name="Kim J.-G."/>
            <person name="Cho H."/>
            <person name="Oh Y.-L."/>
            <person name="Kong W.-S."/>
            <person name="Choi I.-G."/>
        </authorList>
    </citation>
    <scope>NUCLEOTIDE SEQUENCE [LARGE SCALE GENOMIC DNA]</scope>
    <source>
        <strain evidence="2 3">9006-11</strain>
    </source>
</reference>
<keyword evidence="1" id="KW-0472">Membrane</keyword>
<sequence length="149" mass="16885">MLSTIRGRIQSLACCMSFPFRRTTMTSIAYLLLRCETIYFASFVLIYILSVISNTIGSIPLILCIWAYFEQVLTPIFLCRHILNLREEDDDRCGNDESRGIPDLHFASGTVGDLGASLDFDRDAGDHVSIPLRRLKLDHRQGRKASSLR</sequence>
<organism evidence="2 3">
    <name type="scientific">Grifola frondosa</name>
    <name type="common">Maitake</name>
    <name type="synonym">Polyporus frondosus</name>
    <dbReference type="NCBI Taxonomy" id="5627"/>
    <lineage>
        <taxon>Eukaryota</taxon>
        <taxon>Fungi</taxon>
        <taxon>Dikarya</taxon>
        <taxon>Basidiomycota</taxon>
        <taxon>Agaricomycotina</taxon>
        <taxon>Agaricomycetes</taxon>
        <taxon>Polyporales</taxon>
        <taxon>Grifolaceae</taxon>
        <taxon>Grifola</taxon>
    </lineage>
</organism>
<evidence type="ECO:0000256" key="1">
    <source>
        <dbReference type="SAM" id="Phobius"/>
    </source>
</evidence>
<protein>
    <submittedName>
        <fullName evidence="2">Uncharacterized protein</fullName>
    </submittedName>
</protein>
<name>A0A1C7M974_GRIFR</name>
<keyword evidence="3" id="KW-1185">Reference proteome</keyword>